<feature type="region of interest" description="Disordered" evidence="1">
    <location>
        <begin position="275"/>
        <end position="295"/>
    </location>
</feature>
<reference evidence="2 3" key="1">
    <citation type="submission" date="2024-01" db="EMBL/GenBank/DDBJ databases">
        <title>A draft genome for a cacao thread blight-causing isolate of Paramarasmius palmivorus.</title>
        <authorList>
            <person name="Baruah I.K."/>
            <person name="Bukari Y."/>
            <person name="Amoako-Attah I."/>
            <person name="Meinhardt L.W."/>
            <person name="Bailey B.A."/>
            <person name="Cohen S.P."/>
        </authorList>
    </citation>
    <scope>NUCLEOTIDE SEQUENCE [LARGE SCALE GENOMIC DNA]</scope>
    <source>
        <strain evidence="2 3">GH-12</strain>
    </source>
</reference>
<evidence type="ECO:0000313" key="2">
    <source>
        <dbReference type="EMBL" id="KAK7030494.1"/>
    </source>
</evidence>
<organism evidence="2 3">
    <name type="scientific">Paramarasmius palmivorus</name>
    <dbReference type="NCBI Taxonomy" id="297713"/>
    <lineage>
        <taxon>Eukaryota</taxon>
        <taxon>Fungi</taxon>
        <taxon>Dikarya</taxon>
        <taxon>Basidiomycota</taxon>
        <taxon>Agaricomycotina</taxon>
        <taxon>Agaricomycetes</taxon>
        <taxon>Agaricomycetidae</taxon>
        <taxon>Agaricales</taxon>
        <taxon>Marasmiineae</taxon>
        <taxon>Marasmiaceae</taxon>
        <taxon>Paramarasmius</taxon>
    </lineage>
</organism>
<evidence type="ECO:0000313" key="3">
    <source>
        <dbReference type="Proteomes" id="UP001383192"/>
    </source>
</evidence>
<dbReference type="Gene3D" id="1.10.472.10">
    <property type="entry name" value="Cyclin-like"/>
    <property type="match status" value="1"/>
</dbReference>
<feature type="compositionally biased region" description="Polar residues" evidence="1">
    <location>
        <begin position="251"/>
        <end position="260"/>
    </location>
</feature>
<keyword evidence="3" id="KW-1185">Reference proteome</keyword>
<proteinExistence type="predicted"/>
<comment type="caution">
    <text evidence="2">The sequence shown here is derived from an EMBL/GenBank/DDBJ whole genome shotgun (WGS) entry which is preliminary data.</text>
</comment>
<evidence type="ECO:0008006" key="4">
    <source>
        <dbReference type="Google" id="ProtNLM"/>
    </source>
</evidence>
<sequence length="486" mass="55796">MPFQQDLAKRHPQHWMDSEDVESDGSKSEILYIPSPTEAGIACENFMSVQFNKGYPIILPGLLPLRNFVAHALKRTNYHKSGMITPALILIQRYRLAFPGENLLDRDYHPLFIAALMIAADFLLDEVYGSKSWEGVARECGLSFSALDLNRGETDVCRRLGWKLTFKREELRSFHAKMFPWPKSVATTSSNNLPRSQFISPDHSMPHMQIHAPARDRSVPPQAATRHQYIAAPGPLPPNTSKYTQPRPRTLSHSQGGVYTSNYTLNTARPADHFPYDTRPNVPSTHANRDPLPRMFSDTYVSKPAVRHYNLEVYHPTIEEMRLARRRPRTPSPPPPPYPGHETSRRSQSVVRDTYPVPERRRERKTSTTHYPSSSTTHYPGVTEDRGRGRERNRKTSTIEKPRSRSVAYNGYTSEAESHEHKSSKRGRSKSRHEKTREKEPFAYSNTGSKIYDWHTGRELLPPKKEKRSGRRERERSSSRAPPGYY</sequence>
<name>A0AAW0BYT3_9AGAR</name>
<protein>
    <recommendedName>
        <fullName evidence="4">Cyclin N-terminal domain-containing protein</fullName>
    </recommendedName>
</protein>
<accession>A0AAW0BYT3</accession>
<dbReference type="Proteomes" id="UP001383192">
    <property type="component" value="Unassembled WGS sequence"/>
</dbReference>
<feature type="compositionally biased region" description="Pro residues" evidence="1">
    <location>
        <begin position="330"/>
        <end position="339"/>
    </location>
</feature>
<gene>
    <name evidence="2" type="ORF">VNI00_014083</name>
</gene>
<evidence type="ECO:0000256" key="1">
    <source>
        <dbReference type="SAM" id="MobiDB-lite"/>
    </source>
</evidence>
<dbReference type="AlphaFoldDB" id="A0AAW0BYT3"/>
<dbReference type="CDD" id="cd20557">
    <property type="entry name" value="CYCLIN_ScPCL1-like"/>
    <property type="match status" value="1"/>
</dbReference>
<feature type="compositionally biased region" description="Low complexity" evidence="1">
    <location>
        <begin position="368"/>
        <end position="380"/>
    </location>
</feature>
<feature type="compositionally biased region" description="Basic and acidic residues" evidence="1">
    <location>
        <begin position="452"/>
        <end position="464"/>
    </location>
</feature>
<feature type="region of interest" description="Disordered" evidence="1">
    <location>
        <begin position="230"/>
        <end position="260"/>
    </location>
</feature>
<feature type="compositionally biased region" description="Basic residues" evidence="1">
    <location>
        <begin position="422"/>
        <end position="434"/>
    </location>
</feature>
<feature type="region of interest" description="Disordered" evidence="1">
    <location>
        <begin position="322"/>
        <end position="486"/>
    </location>
</feature>
<dbReference type="EMBL" id="JAYKXP010000075">
    <property type="protein sequence ID" value="KAK7030494.1"/>
    <property type="molecule type" value="Genomic_DNA"/>
</dbReference>
<feature type="region of interest" description="Disordered" evidence="1">
    <location>
        <begin position="1"/>
        <end position="23"/>
    </location>
</feature>